<accession>A0A0C3F0G2</accession>
<dbReference type="EMBL" id="KN833017">
    <property type="protein sequence ID" value="KIM78280.1"/>
    <property type="molecule type" value="Genomic_DNA"/>
</dbReference>
<dbReference type="HOGENOM" id="CLU_035918_5_1_1"/>
<gene>
    <name evidence="2" type="ORF">PILCRDRAFT_11273</name>
</gene>
<dbReference type="Pfam" id="PF20414">
    <property type="entry name" value="DUF6698"/>
    <property type="match status" value="1"/>
</dbReference>
<reference evidence="3" key="2">
    <citation type="submission" date="2015-01" db="EMBL/GenBank/DDBJ databases">
        <title>Evolutionary Origins and Diversification of the Mycorrhizal Mutualists.</title>
        <authorList>
            <consortium name="DOE Joint Genome Institute"/>
            <consortium name="Mycorrhizal Genomics Consortium"/>
            <person name="Kohler A."/>
            <person name="Kuo A."/>
            <person name="Nagy L.G."/>
            <person name="Floudas D."/>
            <person name="Copeland A."/>
            <person name="Barry K.W."/>
            <person name="Cichocki N."/>
            <person name="Veneault-Fourrey C."/>
            <person name="LaButti K."/>
            <person name="Lindquist E.A."/>
            <person name="Lipzen A."/>
            <person name="Lundell T."/>
            <person name="Morin E."/>
            <person name="Murat C."/>
            <person name="Riley R."/>
            <person name="Ohm R."/>
            <person name="Sun H."/>
            <person name="Tunlid A."/>
            <person name="Henrissat B."/>
            <person name="Grigoriev I.V."/>
            <person name="Hibbett D.S."/>
            <person name="Martin F."/>
        </authorList>
    </citation>
    <scope>NUCLEOTIDE SEQUENCE [LARGE SCALE GENOMIC DNA]</scope>
    <source>
        <strain evidence="3">F 1598</strain>
    </source>
</reference>
<dbReference type="OrthoDB" id="2662502at2759"/>
<feature type="region of interest" description="Disordered" evidence="1">
    <location>
        <begin position="328"/>
        <end position="347"/>
    </location>
</feature>
<dbReference type="AlphaFoldDB" id="A0A0C3F0G2"/>
<sequence>MSSIIHSSPPPQAADVWKRKYQALEASTTLAQSKSKTLGATQRSLGHGLRRMIAMFHTVRDLVGESDRRAENEASGEDVTYTDEDDRLLRACEELGKQMPVLKKLLDQQTDPELLDSLYRNLCKGSDMACGDDAGNLKVAVVVWVDEIFGPSQPPLKPTSKDEHGLENDNTGCLLCPGEYKWDDAEIRTHIRQGHADFLVTAQSWPAYKYIFTSPTSANNVSVDAMEAENDDMPPAPKRSKKNLAATRSHVASLIGLRKVTPRLIAYVALRFALSSANAWRVVDIDFNHEEFYTAIVDYFEITPGPVAAADVAKLMAWWNRKVFGRTSGAPQPTQQHRISSSISTVAAQRRAREADTGF</sequence>
<dbReference type="STRING" id="765440.A0A0C3F0G2"/>
<evidence type="ECO:0000313" key="3">
    <source>
        <dbReference type="Proteomes" id="UP000054166"/>
    </source>
</evidence>
<evidence type="ECO:0000256" key="1">
    <source>
        <dbReference type="SAM" id="MobiDB-lite"/>
    </source>
</evidence>
<feature type="compositionally biased region" description="Polar residues" evidence="1">
    <location>
        <begin position="329"/>
        <end position="347"/>
    </location>
</feature>
<evidence type="ECO:0000313" key="2">
    <source>
        <dbReference type="EMBL" id="KIM78280.1"/>
    </source>
</evidence>
<reference evidence="2 3" key="1">
    <citation type="submission" date="2014-04" db="EMBL/GenBank/DDBJ databases">
        <authorList>
            <consortium name="DOE Joint Genome Institute"/>
            <person name="Kuo A."/>
            <person name="Tarkka M."/>
            <person name="Buscot F."/>
            <person name="Kohler A."/>
            <person name="Nagy L.G."/>
            <person name="Floudas D."/>
            <person name="Copeland A."/>
            <person name="Barry K.W."/>
            <person name="Cichocki N."/>
            <person name="Veneault-Fourrey C."/>
            <person name="LaButti K."/>
            <person name="Lindquist E.A."/>
            <person name="Lipzen A."/>
            <person name="Lundell T."/>
            <person name="Morin E."/>
            <person name="Murat C."/>
            <person name="Sun H."/>
            <person name="Tunlid A."/>
            <person name="Henrissat B."/>
            <person name="Grigoriev I.V."/>
            <person name="Hibbett D.S."/>
            <person name="Martin F."/>
            <person name="Nordberg H.P."/>
            <person name="Cantor M.N."/>
            <person name="Hua S.X."/>
        </authorList>
    </citation>
    <scope>NUCLEOTIDE SEQUENCE [LARGE SCALE GENOMIC DNA]</scope>
    <source>
        <strain evidence="2 3">F 1598</strain>
    </source>
</reference>
<name>A0A0C3F0G2_PILCF</name>
<proteinExistence type="predicted"/>
<dbReference type="InterPro" id="IPR046521">
    <property type="entry name" value="DUF6698"/>
</dbReference>
<protein>
    <submittedName>
        <fullName evidence="2">Uncharacterized protein</fullName>
    </submittedName>
</protein>
<dbReference type="Proteomes" id="UP000054166">
    <property type="component" value="Unassembled WGS sequence"/>
</dbReference>
<keyword evidence="3" id="KW-1185">Reference proteome</keyword>
<dbReference type="InParanoid" id="A0A0C3F0G2"/>
<organism evidence="2 3">
    <name type="scientific">Piloderma croceum (strain F 1598)</name>
    <dbReference type="NCBI Taxonomy" id="765440"/>
    <lineage>
        <taxon>Eukaryota</taxon>
        <taxon>Fungi</taxon>
        <taxon>Dikarya</taxon>
        <taxon>Basidiomycota</taxon>
        <taxon>Agaricomycotina</taxon>
        <taxon>Agaricomycetes</taxon>
        <taxon>Agaricomycetidae</taxon>
        <taxon>Atheliales</taxon>
        <taxon>Atheliaceae</taxon>
        <taxon>Piloderma</taxon>
    </lineage>
</organism>